<keyword evidence="2" id="KW-1185">Reference proteome</keyword>
<evidence type="ECO:0000313" key="2">
    <source>
        <dbReference type="Proteomes" id="UP000813824"/>
    </source>
</evidence>
<dbReference type="AlphaFoldDB" id="A0A8K0UTS4"/>
<gene>
    <name evidence="1" type="ORF">BXZ70DRAFT_1006152</name>
</gene>
<evidence type="ECO:0000313" key="1">
    <source>
        <dbReference type="EMBL" id="KAH8102971.1"/>
    </source>
</evidence>
<reference evidence="1" key="1">
    <citation type="journal article" date="2021" name="New Phytol.">
        <title>Evolutionary innovations through gain and loss of genes in the ectomycorrhizal Boletales.</title>
        <authorList>
            <person name="Wu G."/>
            <person name="Miyauchi S."/>
            <person name="Morin E."/>
            <person name="Kuo A."/>
            <person name="Drula E."/>
            <person name="Varga T."/>
            <person name="Kohler A."/>
            <person name="Feng B."/>
            <person name="Cao Y."/>
            <person name="Lipzen A."/>
            <person name="Daum C."/>
            <person name="Hundley H."/>
            <person name="Pangilinan J."/>
            <person name="Johnson J."/>
            <person name="Barry K."/>
            <person name="LaButti K."/>
            <person name="Ng V."/>
            <person name="Ahrendt S."/>
            <person name="Min B."/>
            <person name="Choi I.G."/>
            <person name="Park H."/>
            <person name="Plett J.M."/>
            <person name="Magnuson J."/>
            <person name="Spatafora J.W."/>
            <person name="Nagy L.G."/>
            <person name="Henrissat B."/>
            <person name="Grigoriev I.V."/>
            <person name="Yang Z.L."/>
            <person name="Xu J."/>
            <person name="Martin F.M."/>
        </authorList>
    </citation>
    <scope>NUCLEOTIDE SEQUENCE</scope>
    <source>
        <strain evidence="1">KKN 215</strain>
    </source>
</reference>
<name>A0A8K0UTS4_9AGAR</name>
<organism evidence="1 2">
    <name type="scientific">Cristinia sonorae</name>
    <dbReference type="NCBI Taxonomy" id="1940300"/>
    <lineage>
        <taxon>Eukaryota</taxon>
        <taxon>Fungi</taxon>
        <taxon>Dikarya</taxon>
        <taxon>Basidiomycota</taxon>
        <taxon>Agaricomycotina</taxon>
        <taxon>Agaricomycetes</taxon>
        <taxon>Agaricomycetidae</taxon>
        <taxon>Agaricales</taxon>
        <taxon>Pleurotineae</taxon>
        <taxon>Stephanosporaceae</taxon>
        <taxon>Cristinia</taxon>
    </lineage>
</organism>
<sequence length="929" mass="98447">MATELICGGAYALKTTPGMGRRGSRTGSPSIPSLTGGTYGNWSGSGSPTLRLCSFVLENPTSLIRISMHPMPCSSSLGGLWSPYFRLLNAFGQHISTRVLVRQGKGIDFLLSDGLECRTFLLGVYPRKHAGGNSRFFRGFFLLQRVFLLRQGCPTGFRVSGRLRLQTVSRRVADRLLAFSLVAADTNRVSLSTPRLFAASCALFPQDRHLFRVIRLFPSSLSGAGTEFLANDSNEDRVGSKGRRVPLLSVSPLLDSPGLSFVLQTQSRVASGFLGSRCVGNGPVSYLADLFSLQTFAGLCSLLTCLRLLPREVLSYPNTSALYSLVASSEHPRARSLSSQADDFHNVSYVGQFVSGGPPSDSPYVAPTPFWHYPSEQASLASASEFSFGSASVHAVAPSTPSAATLSDPSTYYLRDDAGERPLHDEYGLLGTSDLPRAPPYSPAGASPAFTYPVSTVRDSSWLDADLEPGLLTPSEPTSDAPSADPAVLQALEELRRALVRVTELIHEYFLRTCPPSSVSDGWVPVPSASSPPSYPHSHSSLDSTYFTDASSFNSDSSSSISGHSEVPGPPSGLWDFSSTGLGLAGSASWGSPAYSGVLGGGSSPPFLEPWTPSLSFISSSSHSSPSPVAGASRGNAASPSSPHYGASLHLAGASDFFDSAASRLTFLPPQLESEVPAEIFPLVGPRPGRYVPRSYFPDPWPPFRIEFLALVGRETLRLSQRLKLNALPKFLAASPDLGDFADPPLVASGSSEGCAALGDSDPKSGHAVQISDSPGRLLQSVLAFSYSSSAMVGLEACRWVDPDLETGGELDTFAGVDWAIHVPRRSPGFRLPTSGVKVGLDFLVAASERHFLGASCVLCAGTSSIMVSSSSETSDLGLPSLVSLRTTFGVTAGPVAVDRSFTSSRTRLGFIGAILGFQPKFLTQHLLV</sequence>
<dbReference type="EMBL" id="JAEVFJ010000008">
    <property type="protein sequence ID" value="KAH8102971.1"/>
    <property type="molecule type" value="Genomic_DNA"/>
</dbReference>
<comment type="caution">
    <text evidence="1">The sequence shown here is derived from an EMBL/GenBank/DDBJ whole genome shotgun (WGS) entry which is preliminary data.</text>
</comment>
<dbReference type="Proteomes" id="UP000813824">
    <property type="component" value="Unassembled WGS sequence"/>
</dbReference>
<protein>
    <submittedName>
        <fullName evidence="1">Uncharacterized protein</fullName>
    </submittedName>
</protein>
<proteinExistence type="predicted"/>
<accession>A0A8K0UTS4</accession>